<dbReference type="SMART" id="SM00708">
    <property type="entry name" value="PhBP"/>
    <property type="match status" value="1"/>
</dbReference>
<dbReference type="AlphaFoldDB" id="E0VWJ2"/>
<dbReference type="GeneID" id="8231438"/>
<name>E0VWJ2_PEDHC</name>
<dbReference type="HOGENOM" id="CLU_107288_1_1_1"/>
<gene>
    <name evidence="6" type="primary">8231438</name>
    <name evidence="5" type="ORF">Phum_PHUM486880</name>
</gene>
<sequence>MKLLFVVFTVAVLAMTMETNGEGITLPKEIVELLRNLSKVCEDETGVSEETVQEIRRAKLSEDPKAKCYLKCIMRQLQTMREDGSLDLDLIEATMPDEIKKHGGLETVHKCKHIKEDDLCETAYKIMVCFQKENPELTALFE</sequence>
<dbReference type="Gene3D" id="1.10.238.20">
    <property type="entry name" value="Pheromone/general odorant binding protein domain"/>
    <property type="match status" value="1"/>
</dbReference>
<comment type="similarity">
    <text evidence="2">Belongs to the PBP/GOBP family.</text>
</comment>
<dbReference type="FunCoup" id="E0VWJ2">
    <property type="interactions" value="25"/>
</dbReference>
<evidence type="ECO:0000313" key="5">
    <source>
        <dbReference type="EMBL" id="EEB17748.1"/>
    </source>
</evidence>
<dbReference type="Proteomes" id="UP000009046">
    <property type="component" value="Unassembled WGS sequence"/>
</dbReference>
<reference evidence="6" key="3">
    <citation type="submission" date="2021-02" db="UniProtKB">
        <authorList>
            <consortium name="EnsemblMetazoa"/>
        </authorList>
    </citation>
    <scope>IDENTIFICATION</scope>
    <source>
        <strain evidence="6">USDA</strain>
    </source>
</reference>
<dbReference type="CDD" id="cd23992">
    <property type="entry name" value="PBP_GOBP"/>
    <property type="match status" value="1"/>
</dbReference>
<evidence type="ECO:0000313" key="7">
    <source>
        <dbReference type="Proteomes" id="UP000009046"/>
    </source>
</evidence>
<feature type="chain" id="PRO_5011412710" evidence="4">
    <location>
        <begin position="22"/>
        <end position="142"/>
    </location>
</feature>
<dbReference type="VEuPathDB" id="VectorBase:PHUM486880"/>
<reference evidence="5" key="2">
    <citation type="submission" date="2007-04" db="EMBL/GenBank/DDBJ databases">
        <title>The genome of the human body louse.</title>
        <authorList>
            <consortium name="The Human Body Louse Genome Consortium"/>
            <person name="Kirkness E."/>
            <person name="Walenz B."/>
            <person name="Hass B."/>
            <person name="Bruggner R."/>
            <person name="Strausberg R."/>
        </authorList>
    </citation>
    <scope>NUCLEOTIDE SEQUENCE</scope>
    <source>
        <strain evidence="5">USDA</strain>
    </source>
</reference>
<protein>
    <submittedName>
        <fullName evidence="5 6">Odorant binding protein, putative</fullName>
    </submittedName>
</protein>
<dbReference type="InParanoid" id="E0VWJ2"/>
<dbReference type="InterPro" id="IPR036728">
    <property type="entry name" value="PBP_GOBP_sf"/>
</dbReference>
<dbReference type="EnsemblMetazoa" id="PHUM486880-RA">
    <property type="protein sequence ID" value="PHUM486880-PA"/>
    <property type="gene ID" value="PHUM486880"/>
</dbReference>
<evidence type="ECO:0000256" key="1">
    <source>
        <dbReference type="ARBA" id="ARBA00004613"/>
    </source>
</evidence>
<dbReference type="FunFam" id="1.10.238.20:FF:000001">
    <property type="entry name" value="General odorant-binding protein lush"/>
    <property type="match status" value="1"/>
</dbReference>
<dbReference type="PANTHER" id="PTHR21364:SF2">
    <property type="entry name" value="GENERAL ODORANT-BINDING PROTEIN 19A"/>
    <property type="match status" value="1"/>
</dbReference>
<evidence type="ECO:0000256" key="2">
    <source>
        <dbReference type="ARBA" id="ARBA00008098"/>
    </source>
</evidence>
<feature type="signal peptide" evidence="4">
    <location>
        <begin position="1"/>
        <end position="21"/>
    </location>
</feature>
<dbReference type="InterPro" id="IPR006170">
    <property type="entry name" value="PBP/GOBP"/>
</dbReference>
<dbReference type="OrthoDB" id="6610259at2759"/>
<keyword evidence="7" id="KW-1185">Reference proteome</keyword>
<keyword evidence="4" id="KW-0732">Signal</keyword>
<accession>E0VWJ2</accession>
<comment type="subcellular location">
    <subcellularLocation>
        <location evidence="1">Secreted</location>
    </subcellularLocation>
</comment>
<evidence type="ECO:0000256" key="4">
    <source>
        <dbReference type="SAM" id="SignalP"/>
    </source>
</evidence>
<dbReference type="eggNOG" id="ENOG502S7DV">
    <property type="taxonomic scope" value="Eukaryota"/>
</dbReference>
<dbReference type="SUPFAM" id="SSF47565">
    <property type="entry name" value="Insect pheromone/odorant-binding proteins"/>
    <property type="match status" value="1"/>
</dbReference>
<dbReference type="GO" id="GO:0007608">
    <property type="term" value="P:sensory perception of smell"/>
    <property type="evidence" value="ECO:0007669"/>
    <property type="project" value="UniProtKB-ARBA"/>
</dbReference>
<dbReference type="KEGG" id="phu:Phum_PHUM486880"/>
<dbReference type="Pfam" id="PF01395">
    <property type="entry name" value="PBP_GOBP"/>
    <property type="match status" value="1"/>
</dbReference>
<dbReference type="EMBL" id="DS235821">
    <property type="protein sequence ID" value="EEB17748.1"/>
    <property type="molecule type" value="Genomic_DNA"/>
</dbReference>
<dbReference type="GO" id="GO:0005576">
    <property type="term" value="C:extracellular region"/>
    <property type="evidence" value="ECO:0007669"/>
    <property type="project" value="UniProtKB-SubCell"/>
</dbReference>
<organism>
    <name type="scientific">Pediculus humanus subsp. corporis</name>
    <name type="common">Body louse</name>
    <dbReference type="NCBI Taxonomy" id="121224"/>
    <lineage>
        <taxon>Eukaryota</taxon>
        <taxon>Metazoa</taxon>
        <taxon>Ecdysozoa</taxon>
        <taxon>Arthropoda</taxon>
        <taxon>Hexapoda</taxon>
        <taxon>Insecta</taxon>
        <taxon>Pterygota</taxon>
        <taxon>Neoptera</taxon>
        <taxon>Paraneoptera</taxon>
        <taxon>Psocodea</taxon>
        <taxon>Troctomorpha</taxon>
        <taxon>Phthiraptera</taxon>
        <taxon>Anoplura</taxon>
        <taxon>Pediculidae</taxon>
        <taxon>Pediculus</taxon>
    </lineage>
</organism>
<dbReference type="PRINTS" id="PR00485">
    <property type="entry name" value="MEALWORMBTLB"/>
</dbReference>
<reference evidence="5" key="1">
    <citation type="submission" date="2007-04" db="EMBL/GenBank/DDBJ databases">
        <title>Annotation of Pediculus humanus corporis strain USDA.</title>
        <authorList>
            <person name="Kirkness E."/>
            <person name="Hannick L."/>
            <person name="Hass B."/>
            <person name="Bruggner R."/>
            <person name="Lawson D."/>
            <person name="Bidwell S."/>
            <person name="Joardar V."/>
            <person name="Caler E."/>
            <person name="Walenz B."/>
            <person name="Inman J."/>
            <person name="Schobel S."/>
            <person name="Galinsky K."/>
            <person name="Amedeo P."/>
            <person name="Strausberg R."/>
        </authorList>
    </citation>
    <scope>NUCLEOTIDE SEQUENCE</scope>
    <source>
        <strain evidence="5">USDA</strain>
    </source>
</reference>
<dbReference type="OMA" id="LHKCWKQ"/>
<dbReference type="RefSeq" id="XP_002430486.1">
    <property type="nucleotide sequence ID" value="XM_002430441.1"/>
</dbReference>
<dbReference type="PANTHER" id="PTHR21364">
    <property type="entry name" value="GENERAL ODORANT-BINDING PROTEIN 19A"/>
    <property type="match status" value="1"/>
</dbReference>
<dbReference type="GO" id="GO:0005549">
    <property type="term" value="F:odorant binding"/>
    <property type="evidence" value="ECO:0007669"/>
    <property type="project" value="InterPro"/>
</dbReference>
<dbReference type="EMBL" id="AAZO01005902">
    <property type="status" value="NOT_ANNOTATED_CDS"/>
    <property type="molecule type" value="Genomic_DNA"/>
</dbReference>
<dbReference type="CTD" id="8231438"/>
<proteinExistence type="inferred from homology"/>
<evidence type="ECO:0000256" key="3">
    <source>
        <dbReference type="ARBA" id="ARBA00022525"/>
    </source>
</evidence>
<evidence type="ECO:0000313" key="6">
    <source>
        <dbReference type="EnsemblMetazoa" id="PHUM486880-PA"/>
    </source>
</evidence>
<keyword evidence="3" id="KW-0964">Secreted</keyword>